<feature type="transmembrane region" description="Helical" evidence="2">
    <location>
        <begin position="218"/>
        <end position="238"/>
    </location>
</feature>
<name>A0A8K0KV94_LADFU</name>
<dbReference type="Gene3D" id="3.20.20.80">
    <property type="entry name" value="Glycosidases"/>
    <property type="match status" value="1"/>
</dbReference>
<dbReference type="EMBL" id="KZ312450">
    <property type="protein sequence ID" value="KAG8240356.1"/>
    <property type="molecule type" value="Genomic_DNA"/>
</dbReference>
<proteinExistence type="predicted"/>
<dbReference type="InterPro" id="IPR017853">
    <property type="entry name" value="GH"/>
</dbReference>
<evidence type="ECO:0000259" key="3">
    <source>
        <dbReference type="SMART" id="SM00642"/>
    </source>
</evidence>
<evidence type="ECO:0000313" key="5">
    <source>
        <dbReference type="Proteomes" id="UP000792457"/>
    </source>
</evidence>
<evidence type="ECO:0000256" key="1">
    <source>
        <dbReference type="SAM" id="MobiDB-lite"/>
    </source>
</evidence>
<dbReference type="SMART" id="SM00642">
    <property type="entry name" value="Aamy"/>
    <property type="match status" value="1"/>
</dbReference>
<feature type="region of interest" description="Disordered" evidence="1">
    <location>
        <begin position="29"/>
        <end position="63"/>
    </location>
</feature>
<gene>
    <name evidence="4" type="ORF">J437_LFUL000831</name>
</gene>
<keyword evidence="2" id="KW-0472">Membrane</keyword>
<dbReference type="InterPro" id="IPR006047">
    <property type="entry name" value="GH13_cat_dom"/>
</dbReference>
<evidence type="ECO:0000313" key="4">
    <source>
        <dbReference type="EMBL" id="KAG8240356.1"/>
    </source>
</evidence>
<protein>
    <recommendedName>
        <fullName evidence="3">Glycosyl hydrolase family 13 catalytic domain-containing protein</fullName>
    </recommendedName>
</protein>
<dbReference type="OrthoDB" id="1740265at2759"/>
<feature type="domain" description="Glycosyl hydrolase family 13 catalytic" evidence="3">
    <location>
        <begin position="258"/>
        <end position="605"/>
    </location>
</feature>
<dbReference type="GO" id="GO:0005975">
    <property type="term" value="P:carbohydrate metabolic process"/>
    <property type="evidence" value="ECO:0007669"/>
    <property type="project" value="InterPro"/>
</dbReference>
<dbReference type="CDD" id="cd00551">
    <property type="entry name" value="AmyAc_family"/>
    <property type="match status" value="1"/>
</dbReference>
<sequence>MSIADSSILPLTVVSEVCFAPGVDEISVSGGPTIEKSPSSSEFLPDEEEAASTCPLLTPSPPVGPTGEDGLFSGMVYDGPLKSDPLDLEMTLVSSALNGTPGSGYIGPAATVEGDIGPVNESSLQCVDDDQPVYINGTESVKSVHSSSSSSSAQEPNACVQLLNSHHYQHLNKANDIATFNCQENGVKPTFGIPLTLPKSSDDMFFINWNWPVIRKTCFWGALSMLVGFFCIIVAMIVTMPRDCKPQNEWWQGTVVYEVFPASFRDSGHGGGGAGWGNSRESKDGVGDLRGLTSRVSYLKLIGVQVLYLNAVLQTSGHYPEDHHQIASLNTIEPALGGEADFKLLVRTLHKSNISLLLDLPIYPYLSELSELEANVTSADGEELPIMSFHGQKIVTDALIYWLSLGVDGFYLRGLEGLSEDRAILPSLLKWRSVINNFEPTEEEKQDNLIEPNKYRVLVCNEEAAKSLVPPVERIGMYLEDIFDLVHVSLNMTDPEQLVGKVQKVLGVGGAFLSNPPKTILHRRDGLEKEETHQPWVMWSVRGSGSNPGGHRIASQLPSHNGSLGAIILQMMLPGSPCILYGDEIGLEDLHDSEEEVKYLDVNFISN</sequence>
<dbReference type="SUPFAM" id="SSF51445">
    <property type="entry name" value="(Trans)glycosidases"/>
    <property type="match status" value="1"/>
</dbReference>
<dbReference type="AlphaFoldDB" id="A0A8K0KV94"/>
<accession>A0A8K0KV94</accession>
<keyword evidence="2" id="KW-1133">Transmembrane helix</keyword>
<dbReference type="PANTHER" id="PTHR10357">
    <property type="entry name" value="ALPHA-AMYLASE FAMILY MEMBER"/>
    <property type="match status" value="1"/>
</dbReference>
<evidence type="ECO:0000256" key="2">
    <source>
        <dbReference type="SAM" id="Phobius"/>
    </source>
</evidence>
<dbReference type="PANTHER" id="PTHR10357:SF225">
    <property type="entry name" value="MALTASE 1-LIKE PROTEIN"/>
    <property type="match status" value="1"/>
</dbReference>
<reference evidence="4" key="2">
    <citation type="submission" date="2017-10" db="EMBL/GenBank/DDBJ databases">
        <title>Ladona fulva Genome sequencing and assembly.</title>
        <authorList>
            <person name="Murali S."/>
            <person name="Richards S."/>
            <person name="Bandaranaike D."/>
            <person name="Bellair M."/>
            <person name="Blankenburg K."/>
            <person name="Chao H."/>
            <person name="Dinh H."/>
            <person name="Doddapaneni H."/>
            <person name="Dugan-Rocha S."/>
            <person name="Elkadiri S."/>
            <person name="Gnanaolivu R."/>
            <person name="Hernandez B."/>
            <person name="Skinner E."/>
            <person name="Javaid M."/>
            <person name="Lee S."/>
            <person name="Li M."/>
            <person name="Ming W."/>
            <person name="Munidasa M."/>
            <person name="Muniz J."/>
            <person name="Nguyen L."/>
            <person name="Hughes D."/>
            <person name="Osuji N."/>
            <person name="Pu L.-L."/>
            <person name="Puazo M."/>
            <person name="Qu C."/>
            <person name="Quiroz J."/>
            <person name="Raj R."/>
            <person name="Weissenberger G."/>
            <person name="Xin Y."/>
            <person name="Zou X."/>
            <person name="Han Y."/>
            <person name="Worley K."/>
            <person name="Muzny D."/>
            <person name="Gibbs R."/>
        </authorList>
    </citation>
    <scope>NUCLEOTIDE SEQUENCE</scope>
    <source>
        <strain evidence="4">Sampled in the wild</strain>
    </source>
</reference>
<keyword evidence="5" id="KW-1185">Reference proteome</keyword>
<dbReference type="Proteomes" id="UP000792457">
    <property type="component" value="Unassembled WGS sequence"/>
</dbReference>
<reference evidence="4" key="1">
    <citation type="submission" date="2013-04" db="EMBL/GenBank/DDBJ databases">
        <authorList>
            <person name="Qu J."/>
            <person name="Murali S.C."/>
            <person name="Bandaranaike D."/>
            <person name="Bellair M."/>
            <person name="Blankenburg K."/>
            <person name="Chao H."/>
            <person name="Dinh H."/>
            <person name="Doddapaneni H."/>
            <person name="Downs B."/>
            <person name="Dugan-Rocha S."/>
            <person name="Elkadiri S."/>
            <person name="Gnanaolivu R.D."/>
            <person name="Hernandez B."/>
            <person name="Javaid M."/>
            <person name="Jayaseelan J.C."/>
            <person name="Lee S."/>
            <person name="Li M."/>
            <person name="Ming W."/>
            <person name="Munidasa M."/>
            <person name="Muniz J."/>
            <person name="Nguyen L."/>
            <person name="Ongeri F."/>
            <person name="Osuji N."/>
            <person name="Pu L.-L."/>
            <person name="Puazo M."/>
            <person name="Qu C."/>
            <person name="Quiroz J."/>
            <person name="Raj R."/>
            <person name="Weissenberger G."/>
            <person name="Xin Y."/>
            <person name="Zou X."/>
            <person name="Han Y."/>
            <person name="Richards S."/>
            <person name="Worley K."/>
            <person name="Muzny D."/>
            <person name="Gibbs R."/>
        </authorList>
    </citation>
    <scope>NUCLEOTIDE SEQUENCE</scope>
    <source>
        <strain evidence="4">Sampled in the wild</strain>
    </source>
</reference>
<dbReference type="Pfam" id="PF00128">
    <property type="entry name" value="Alpha-amylase"/>
    <property type="match status" value="1"/>
</dbReference>
<keyword evidence="2" id="KW-0812">Transmembrane</keyword>
<organism evidence="4 5">
    <name type="scientific">Ladona fulva</name>
    <name type="common">Scarce chaser dragonfly</name>
    <name type="synonym">Libellula fulva</name>
    <dbReference type="NCBI Taxonomy" id="123851"/>
    <lineage>
        <taxon>Eukaryota</taxon>
        <taxon>Metazoa</taxon>
        <taxon>Ecdysozoa</taxon>
        <taxon>Arthropoda</taxon>
        <taxon>Hexapoda</taxon>
        <taxon>Insecta</taxon>
        <taxon>Pterygota</taxon>
        <taxon>Palaeoptera</taxon>
        <taxon>Odonata</taxon>
        <taxon>Epiprocta</taxon>
        <taxon>Anisoptera</taxon>
        <taxon>Libelluloidea</taxon>
        <taxon>Libellulidae</taxon>
        <taxon>Ladona</taxon>
    </lineage>
</organism>
<comment type="caution">
    <text evidence="4">The sequence shown here is derived from an EMBL/GenBank/DDBJ whole genome shotgun (WGS) entry which is preliminary data.</text>
</comment>